<dbReference type="InterPro" id="IPR019775">
    <property type="entry name" value="WD40_repeat_CS"/>
</dbReference>
<organism evidence="8 9">
    <name type="scientific">Ceratocystis pirilliformis</name>
    <dbReference type="NCBI Taxonomy" id="259994"/>
    <lineage>
        <taxon>Eukaryota</taxon>
        <taxon>Fungi</taxon>
        <taxon>Dikarya</taxon>
        <taxon>Ascomycota</taxon>
        <taxon>Pezizomycotina</taxon>
        <taxon>Sordariomycetes</taxon>
        <taxon>Hypocreomycetidae</taxon>
        <taxon>Microascales</taxon>
        <taxon>Ceratocystidaceae</taxon>
        <taxon>Ceratocystis</taxon>
    </lineage>
</organism>
<protein>
    <recommendedName>
        <fullName evidence="6">ASTRA-associated protein 1</fullName>
    </recommendedName>
</protein>
<evidence type="ECO:0000256" key="1">
    <source>
        <dbReference type="ARBA" id="ARBA00022574"/>
    </source>
</evidence>
<dbReference type="PROSITE" id="PS50082">
    <property type="entry name" value="WD_REPEATS_2"/>
    <property type="match status" value="2"/>
</dbReference>
<name>A0ABR3ZFV2_9PEZI</name>
<evidence type="ECO:0000256" key="5">
    <source>
        <dbReference type="ARBA" id="ARBA00038749"/>
    </source>
</evidence>
<dbReference type="Gene3D" id="2.130.10.10">
    <property type="entry name" value="YVTN repeat-like/Quinoprotein amine dehydrogenase"/>
    <property type="match status" value="2"/>
</dbReference>
<evidence type="ECO:0000313" key="9">
    <source>
        <dbReference type="Proteomes" id="UP001583280"/>
    </source>
</evidence>
<evidence type="ECO:0000256" key="7">
    <source>
        <dbReference type="PROSITE-ProRule" id="PRU00221"/>
    </source>
</evidence>
<evidence type="ECO:0000256" key="6">
    <source>
        <dbReference type="ARBA" id="ARBA00040563"/>
    </source>
</evidence>
<evidence type="ECO:0000256" key="3">
    <source>
        <dbReference type="ARBA" id="ARBA00037338"/>
    </source>
</evidence>
<dbReference type="EMBL" id="JAWDJO010000025">
    <property type="protein sequence ID" value="KAL1899270.1"/>
    <property type="molecule type" value="Genomic_DNA"/>
</dbReference>
<dbReference type="SMART" id="SM00320">
    <property type="entry name" value="WD40"/>
    <property type="match status" value="5"/>
</dbReference>
<evidence type="ECO:0000256" key="2">
    <source>
        <dbReference type="ARBA" id="ARBA00022737"/>
    </source>
</evidence>
<comment type="similarity">
    <text evidence="4">Belongs to the WD repeat ASA1 family.</text>
</comment>
<dbReference type="InterPro" id="IPR015943">
    <property type="entry name" value="WD40/YVTN_repeat-like_dom_sf"/>
</dbReference>
<comment type="subunit">
    <text evidence="5">Component of the ASTRA chromatin remodeling machinery complex.</text>
</comment>
<reference evidence="8 9" key="1">
    <citation type="journal article" date="2024" name="IMA Fungus">
        <title>IMA Genome - F19 : A genome assembly and annotation guide to empower mycologists, including annotated draft genome sequences of Ceratocystis pirilliformis, Diaporthe australafricana, Fusarium ophioides, Paecilomyces lecythidis, and Sporothrix stenoceras.</title>
        <authorList>
            <person name="Aylward J."/>
            <person name="Wilson A.M."/>
            <person name="Visagie C.M."/>
            <person name="Spraker J."/>
            <person name="Barnes I."/>
            <person name="Buitendag C."/>
            <person name="Ceriani C."/>
            <person name="Del Mar Angel L."/>
            <person name="du Plessis D."/>
            <person name="Fuchs T."/>
            <person name="Gasser K."/>
            <person name="Kramer D."/>
            <person name="Li W."/>
            <person name="Munsamy K."/>
            <person name="Piso A."/>
            <person name="Price J.L."/>
            <person name="Sonnekus B."/>
            <person name="Thomas C."/>
            <person name="van der Nest A."/>
            <person name="van Dijk A."/>
            <person name="van Heerden A."/>
            <person name="van Vuuren N."/>
            <person name="Yilmaz N."/>
            <person name="Duong T.A."/>
            <person name="van der Merwe N.A."/>
            <person name="Wingfield M.J."/>
            <person name="Wingfield B.D."/>
        </authorList>
    </citation>
    <scope>NUCLEOTIDE SEQUENCE [LARGE SCALE GENOMIC DNA]</scope>
    <source>
        <strain evidence="8 9">CMW 12675</strain>
    </source>
</reference>
<comment type="caution">
    <text evidence="8">The sequence shown here is derived from an EMBL/GenBank/DDBJ whole genome shotgun (WGS) entry which is preliminary data.</text>
</comment>
<evidence type="ECO:0000313" key="8">
    <source>
        <dbReference type="EMBL" id="KAL1899270.1"/>
    </source>
</evidence>
<proteinExistence type="inferred from homology"/>
<dbReference type="SUPFAM" id="SSF50978">
    <property type="entry name" value="WD40 repeat-like"/>
    <property type="match status" value="1"/>
</dbReference>
<dbReference type="PANTHER" id="PTHR19854:SF1">
    <property type="entry name" value="GUANINE NUCLEOTIDE-BINDING PROTEIN SUBUNIT BETA-LIKE PROTEIN 1"/>
    <property type="match status" value="1"/>
</dbReference>
<feature type="repeat" description="WD" evidence="7">
    <location>
        <begin position="389"/>
        <end position="408"/>
    </location>
</feature>
<dbReference type="InterPro" id="IPR036322">
    <property type="entry name" value="WD40_repeat_dom_sf"/>
</dbReference>
<dbReference type="Pfam" id="PF00400">
    <property type="entry name" value="WD40"/>
    <property type="match status" value="2"/>
</dbReference>
<accession>A0ABR3ZFV2</accession>
<evidence type="ECO:0000256" key="4">
    <source>
        <dbReference type="ARBA" id="ARBA00037931"/>
    </source>
</evidence>
<keyword evidence="2" id="KW-0677">Repeat</keyword>
<dbReference type="Proteomes" id="UP001583280">
    <property type="component" value="Unassembled WGS sequence"/>
</dbReference>
<keyword evidence="9" id="KW-1185">Reference proteome</keyword>
<dbReference type="InterPro" id="IPR001680">
    <property type="entry name" value="WD40_rpt"/>
</dbReference>
<gene>
    <name evidence="8" type="primary">asa1</name>
    <name evidence="8" type="ORF">Cpir12675_001554</name>
</gene>
<dbReference type="PROSITE" id="PS00678">
    <property type="entry name" value="WD_REPEATS_1"/>
    <property type="match status" value="2"/>
</dbReference>
<feature type="repeat" description="WD" evidence="7">
    <location>
        <begin position="10"/>
        <end position="51"/>
    </location>
</feature>
<comment type="function">
    <text evidence="3">Component of the ASTRA complex involved in chromatin remodeling.</text>
</comment>
<dbReference type="PROSITE" id="PS50294">
    <property type="entry name" value="WD_REPEATS_REGION"/>
    <property type="match status" value="1"/>
</dbReference>
<dbReference type="PANTHER" id="PTHR19854">
    <property type="entry name" value="TRANSDUCIN BETA-LIKE 3"/>
    <property type="match status" value="1"/>
</dbReference>
<keyword evidence="1 7" id="KW-0853">WD repeat</keyword>
<sequence>MDPPTPRAILRGHKSQVHAATFIRHNSRLATGDADGFVVLWDLLTMRPAAVWQAHQKPVLAIQSWGNRIITHGRDNELTVWKLSEVDETHLSRQPPLESSVTPPRNKPWVDFMMPVNSMNFCAFSCCSAVASEEVDTSNEIWFAVPNALQLEGVDLFHLPSQTRKYTVKSVSNAGMVMATALGHDGGHLTLAAGYENGQATVARLSADGNTWHLVYNYTAHSQPILSLKMSTRREFFITTSADAVIAKHPVPRLFLASEQPENSNVLPQAVTVPIRVVNTKHAGQQGLSVRCDDKILATGGWDSRGRVYSCKTLKEVAVLKWHEVGCYTTTFACLAPQQVEPAVSKMPVAETDSAAGDSRDTLSLVSNAPHQKTGLTSVREKRLAQVREGHWLAMGSKDGRVSLWDVF</sequence>